<evidence type="ECO:0000313" key="2">
    <source>
        <dbReference type="EMBL" id="KAF4612523.1"/>
    </source>
</evidence>
<feature type="transmembrane region" description="Helical" evidence="1">
    <location>
        <begin position="27"/>
        <end position="51"/>
    </location>
</feature>
<comment type="caution">
    <text evidence="2">The sequence shown here is derived from an EMBL/GenBank/DDBJ whole genome shotgun (WGS) entry which is preliminary data.</text>
</comment>
<keyword evidence="1" id="KW-1133">Transmembrane helix</keyword>
<organism evidence="2 3">
    <name type="scientific">Agrocybe pediades</name>
    <dbReference type="NCBI Taxonomy" id="84607"/>
    <lineage>
        <taxon>Eukaryota</taxon>
        <taxon>Fungi</taxon>
        <taxon>Dikarya</taxon>
        <taxon>Basidiomycota</taxon>
        <taxon>Agaricomycotina</taxon>
        <taxon>Agaricomycetes</taxon>
        <taxon>Agaricomycetidae</taxon>
        <taxon>Agaricales</taxon>
        <taxon>Agaricineae</taxon>
        <taxon>Strophariaceae</taxon>
        <taxon>Agrocybe</taxon>
    </lineage>
</organism>
<dbReference type="EMBL" id="JAACJL010000049">
    <property type="protein sequence ID" value="KAF4612523.1"/>
    <property type="molecule type" value="Genomic_DNA"/>
</dbReference>
<keyword evidence="3" id="KW-1185">Reference proteome</keyword>
<evidence type="ECO:0000256" key="1">
    <source>
        <dbReference type="SAM" id="Phobius"/>
    </source>
</evidence>
<protein>
    <submittedName>
        <fullName evidence="2">Uncharacterized protein</fullName>
    </submittedName>
</protein>
<feature type="transmembrane region" description="Helical" evidence="1">
    <location>
        <begin position="125"/>
        <end position="145"/>
    </location>
</feature>
<keyword evidence="1" id="KW-0472">Membrane</keyword>
<reference evidence="2 3" key="1">
    <citation type="submission" date="2019-12" db="EMBL/GenBank/DDBJ databases">
        <authorList>
            <person name="Floudas D."/>
            <person name="Bentzer J."/>
            <person name="Ahren D."/>
            <person name="Johansson T."/>
            <person name="Persson P."/>
            <person name="Tunlid A."/>
        </authorList>
    </citation>
    <scope>NUCLEOTIDE SEQUENCE [LARGE SCALE GENOMIC DNA]</scope>
    <source>
        <strain evidence="2 3">CBS 102.39</strain>
    </source>
</reference>
<sequence length="213" mass="24032">MTLMLEYMAYIGILQLRIYALYMNNKLILRWMIALFIASWAASSVFMGLLLENVKVQLFTLPHDQFCAVTRRLEVGEAIWIPMFLFEVFLCALVVLKRYHAQKPFGPFSFRRGCKRLVDIIHRDSIMYFAGIGAIHMACFLIWTIDKRLAMIPIGYAIAVPCVLANRLVLNLRAAGRARTEIVIVDGITQEVPGVGETVITGPIVFAMGLDSS</sequence>
<dbReference type="AlphaFoldDB" id="A0A8H4VJV9"/>
<feature type="transmembrane region" description="Helical" evidence="1">
    <location>
        <begin position="151"/>
        <end position="170"/>
    </location>
</feature>
<gene>
    <name evidence="2" type="ORF">D9613_012756</name>
</gene>
<keyword evidence="1" id="KW-0812">Transmembrane</keyword>
<evidence type="ECO:0000313" key="3">
    <source>
        <dbReference type="Proteomes" id="UP000521872"/>
    </source>
</evidence>
<proteinExistence type="predicted"/>
<accession>A0A8H4VJV9</accession>
<name>A0A8H4VJV9_9AGAR</name>
<feature type="transmembrane region" description="Helical" evidence="1">
    <location>
        <begin position="78"/>
        <end position="96"/>
    </location>
</feature>
<dbReference type="Proteomes" id="UP000521872">
    <property type="component" value="Unassembled WGS sequence"/>
</dbReference>